<dbReference type="InParanoid" id="A0A251SLW3"/>
<dbReference type="EMBL" id="CM007903">
    <property type="protein sequence ID" value="OTF99275.1"/>
    <property type="molecule type" value="Genomic_DNA"/>
</dbReference>
<name>A0A251SLW3_HELAN</name>
<evidence type="ECO:0000256" key="1">
    <source>
        <dbReference type="SAM" id="MobiDB-lite"/>
    </source>
</evidence>
<protein>
    <submittedName>
        <fullName evidence="2">Uncharacterized protein</fullName>
    </submittedName>
</protein>
<sequence length="68" mass="7576">MLNTLVTPSQKTLNLSLGTSLGIRSSPLEFFIENATKETRTRQGTHDRKRTTTTSTVIPTKLVVRSML</sequence>
<feature type="compositionally biased region" description="Basic and acidic residues" evidence="1">
    <location>
        <begin position="35"/>
        <end position="46"/>
    </location>
</feature>
<keyword evidence="3" id="KW-1185">Reference proteome</keyword>
<accession>A0A251SLW3</accession>
<evidence type="ECO:0000313" key="2">
    <source>
        <dbReference type="EMBL" id="OTF99275.1"/>
    </source>
</evidence>
<gene>
    <name evidence="2" type="ORF">HannXRQ_Chr14g0454751</name>
</gene>
<proteinExistence type="predicted"/>
<evidence type="ECO:0000313" key="3">
    <source>
        <dbReference type="Proteomes" id="UP000215914"/>
    </source>
</evidence>
<dbReference type="AlphaFoldDB" id="A0A251SLW3"/>
<organism evidence="2 3">
    <name type="scientific">Helianthus annuus</name>
    <name type="common">Common sunflower</name>
    <dbReference type="NCBI Taxonomy" id="4232"/>
    <lineage>
        <taxon>Eukaryota</taxon>
        <taxon>Viridiplantae</taxon>
        <taxon>Streptophyta</taxon>
        <taxon>Embryophyta</taxon>
        <taxon>Tracheophyta</taxon>
        <taxon>Spermatophyta</taxon>
        <taxon>Magnoliopsida</taxon>
        <taxon>eudicotyledons</taxon>
        <taxon>Gunneridae</taxon>
        <taxon>Pentapetalae</taxon>
        <taxon>asterids</taxon>
        <taxon>campanulids</taxon>
        <taxon>Asterales</taxon>
        <taxon>Asteraceae</taxon>
        <taxon>Asteroideae</taxon>
        <taxon>Heliantheae alliance</taxon>
        <taxon>Heliantheae</taxon>
        <taxon>Helianthus</taxon>
    </lineage>
</organism>
<reference evidence="3" key="1">
    <citation type="journal article" date="2017" name="Nature">
        <title>The sunflower genome provides insights into oil metabolism, flowering and Asterid evolution.</title>
        <authorList>
            <person name="Badouin H."/>
            <person name="Gouzy J."/>
            <person name="Grassa C.J."/>
            <person name="Murat F."/>
            <person name="Staton S.E."/>
            <person name="Cottret L."/>
            <person name="Lelandais-Briere C."/>
            <person name="Owens G.L."/>
            <person name="Carrere S."/>
            <person name="Mayjonade B."/>
            <person name="Legrand L."/>
            <person name="Gill N."/>
            <person name="Kane N.C."/>
            <person name="Bowers J.E."/>
            <person name="Hubner S."/>
            <person name="Bellec A."/>
            <person name="Berard A."/>
            <person name="Berges H."/>
            <person name="Blanchet N."/>
            <person name="Boniface M.C."/>
            <person name="Brunel D."/>
            <person name="Catrice O."/>
            <person name="Chaidir N."/>
            <person name="Claudel C."/>
            <person name="Donnadieu C."/>
            <person name="Faraut T."/>
            <person name="Fievet G."/>
            <person name="Helmstetter N."/>
            <person name="King M."/>
            <person name="Knapp S.J."/>
            <person name="Lai Z."/>
            <person name="Le Paslier M.C."/>
            <person name="Lippi Y."/>
            <person name="Lorenzon L."/>
            <person name="Mandel J.R."/>
            <person name="Marage G."/>
            <person name="Marchand G."/>
            <person name="Marquand E."/>
            <person name="Bret-Mestries E."/>
            <person name="Morien E."/>
            <person name="Nambeesan S."/>
            <person name="Nguyen T."/>
            <person name="Pegot-Espagnet P."/>
            <person name="Pouilly N."/>
            <person name="Raftis F."/>
            <person name="Sallet E."/>
            <person name="Schiex T."/>
            <person name="Thomas J."/>
            <person name="Vandecasteele C."/>
            <person name="Vares D."/>
            <person name="Vear F."/>
            <person name="Vautrin S."/>
            <person name="Crespi M."/>
            <person name="Mangin B."/>
            <person name="Burke J.M."/>
            <person name="Salse J."/>
            <person name="Munos S."/>
            <person name="Vincourt P."/>
            <person name="Rieseberg L.H."/>
            <person name="Langlade N.B."/>
        </authorList>
    </citation>
    <scope>NUCLEOTIDE SEQUENCE [LARGE SCALE GENOMIC DNA]</scope>
    <source>
        <strain evidence="3">cv. SF193</strain>
    </source>
</reference>
<dbReference type="Proteomes" id="UP000215914">
    <property type="component" value="Chromosome 14"/>
</dbReference>
<feature type="region of interest" description="Disordered" evidence="1">
    <location>
        <begin position="35"/>
        <end position="54"/>
    </location>
</feature>